<feature type="region of interest" description="Disordered" evidence="1">
    <location>
        <begin position="132"/>
        <end position="193"/>
    </location>
</feature>
<feature type="compositionally biased region" description="Polar residues" evidence="1">
    <location>
        <begin position="167"/>
        <end position="177"/>
    </location>
</feature>
<keyword evidence="3" id="KW-1185">Reference proteome</keyword>
<organism evidence="2 3">
    <name type="scientific">Pristionchus mayeri</name>
    <dbReference type="NCBI Taxonomy" id="1317129"/>
    <lineage>
        <taxon>Eukaryota</taxon>
        <taxon>Metazoa</taxon>
        <taxon>Ecdysozoa</taxon>
        <taxon>Nematoda</taxon>
        <taxon>Chromadorea</taxon>
        <taxon>Rhabditida</taxon>
        <taxon>Rhabditina</taxon>
        <taxon>Diplogasteromorpha</taxon>
        <taxon>Diplogasteroidea</taxon>
        <taxon>Neodiplogasteridae</taxon>
        <taxon>Pristionchus</taxon>
    </lineage>
</organism>
<feature type="compositionally biased region" description="Basic and acidic residues" evidence="1">
    <location>
        <begin position="75"/>
        <end position="87"/>
    </location>
</feature>
<evidence type="ECO:0000313" key="2">
    <source>
        <dbReference type="EMBL" id="GMR42879.1"/>
    </source>
</evidence>
<dbReference type="Proteomes" id="UP001328107">
    <property type="component" value="Unassembled WGS sequence"/>
</dbReference>
<feature type="compositionally biased region" description="Polar residues" evidence="1">
    <location>
        <begin position="240"/>
        <end position="257"/>
    </location>
</feature>
<comment type="caution">
    <text evidence="2">The sequence shown here is derived from an EMBL/GenBank/DDBJ whole genome shotgun (WGS) entry which is preliminary data.</text>
</comment>
<gene>
    <name evidence="2" type="ORF">PMAYCL1PPCAC_13074</name>
</gene>
<name>A0AAN4ZN03_9BILA</name>
<sequence>SSNEGTSSRKRKNIDDFPQSMQFYKWARLDKVSYDIIKRLQEICFSEPIGVSDIIYKLIQYIRSQRAKEREYKENLKLERDGKDKKPSSAGETSSVKVKPSSKAVPSTPGEASNCDDEVQILLERRREILEEIGEGNDGEEESDSDVAENSKGDDERVNDAKDSLQENETPASNQEPINIPAASALPPPPTVTIKEEPIDEQVVASIPTVTVIPTTSAAAHPAPAAPTALALPIKPESQPAVTPSSTHSIESPASAQSTIAVADEPLSTYASKKAVKTEQLVTSPATIPPARPMTKQTIISATAAPFPVMQLQLVAVPPLAAVSVVQPRAAAEVPKPQQRPMQPVKREHAAPRIQLDPVEGKILSTNLVALNAQVDYLNKIKYLASAQKLPCEFFYKSIERFADPSPRFTVKYFKTLRNYIANIASQAETELNQFDQPSIAPLKITVQSVKTEIDAIFERVRNALAEHRATKAAEALQQEVQQSQQTQQQQRTRKSRWDNNTKETWQPLKQKRPHPDAEATNDKQQPVPKRIKKPLLETPVARIDSAAHPGQDNDPLRNATVPAEATLGACGFCSGSHNPIKCHVYKGPDAREQRRAALNLCFSCLRPFKRGHKCSLYRKWCSHCKGHQSHTALCRWLHKKPRTERPRPPFTRDETREEFDDADADFSPSTPIYEEEGG</sequence>
<feature type="region of interest" description="Disordered" evidence="1">
    <location>
        <begin position="237"/>
        <end position="257"/>
    </location>
</feature>
<feature type="compositionally biased region" description="Basic and acidic residues" evidence="1">
    <location>
        <begin position="149"/>
        <end position="165"/>
    </location>
</feature>
<feature type="compositionally biased region" description="Low complexity" evidence="1">
    <location>
        <begin position="478"/>
        <end position="491"/>
    </location>
</feature>
<reference evidence="3" key="1">
    <citation type="submission" date="2022-10" db="EMBL/GenBank/DDBJ databases">
        <title>Genome assembly of Pristionchus species.</title>
        <authorList>
            <person name="Yoshida K."/>
            <person name="Sommer R.J."/>
        </authorList>
    </citation>
    <scope>NUCLEOTIDE SEQUENCE [LARGE SCALE GENOMIC DNA]</scope>
    <source>
        <strain evidence="3">RS5460</strain>
    </source>
</reference>
<feature type="region of interest" description="Disordered" evidence="1">
    <location>
        <begin position="476"/>
        <end position="532"/>
    </location>
</feature>
<evidence type="ECO:0000256" key="1">
    <source>
        <dbReference type="SAM" id="MobiDB-lite"/>
    </source>
</evidence>
<feature type="compositionally biased region" description="Acidic residues" evidence="1">
    <location>
        <begin position="132"/>
        <end position="147"/>
    </location>
</feature>
<protein>
    <submittedName>
        <fullName evidence="2">Uncharacterized protein</fullName>
    </submittedName>
</protein>
<feature type="compositionally biased region" description="Basic and acidic residues" evidence="1">
    <location>
        <begin position="644"/>
        <end position="656"/>
    </location>
</feature>
<feature type="compositionally biased region" description="Low complexity" evidence="1">
    <location>
        <begin position="93"/>
        <end position="109"/>
    </location>
</feature>
<feature type="non-terminal residue" evidence="2">
    <location>
        <position position="1"/>
    </location>
</feature>
<dbReference type="AlphaFoldDB" id="A0AAN4ZN03"/>
<proteinExistence type="predicted"/>
<evidence type="ECO:0000313" key="3">
    <source>
        <dbReference type="Proteomes" id="UP001328107"/>
    </source>
</evidence>
<feature type="region of interest" description="Disordered" evidence="1">
    <location>
        <begin position="643"/>
        <end position="679"/>
    </location>
</feature>
<accession>A0AAN4ZN03</accession>
<feature type="region of interest" description="Disordered" evidence="1">
    <location>
        <begin position="75"/>
        <end position="117"/>
    </location>
</feature>
<dbReference type="EMBL" id="BTRK01000003">
    <property type="protein sequence ID" value="GMR42879.1"/>
    <property type="molecule type" value="Genomic_DNA"/>
</dbReference>